<evidence type="ECO:0000256" key="4">
    <source>
        <dbReference type="ARBA" id="ARBA00022748"/>
    </source>
</evidence>
<feature type="transmembrane region" description="Helical" evidence="7">
    <location>
        <begin position="40"/>
        <end position="64"/>
    </location>
</feature>
<evidence type="ECO:0000256" key="1">
    <source>
        <dbReference type="ARBA" id="ARBA00004141"/>
    </source>
</evidence>
<reference evidence="10" key="1">
    <citation type="journal article" date="2019" name="Int. J. Syst. Evol. Microbiol.">
        <title>The Global Catalogue of Microorganisms (GCM) 10K type strain sequencing project: providing services to taxonomists for standard genome sequencing and annotation.</title>
        <authorList>
            <consortium name="The Broad Institute Genomics Platform"/>
            <consortium name="The Broad Institute Genome Sequencing Center for Infectious Disease"/>
            <person name="Wu L."/>
            <person name="Ma J."/>
        </authorList>
    </citation>
    <scope>NUCLEOTIDE SEQUENCE [LARGE SCALE GENOMIC DNA]</scope>
    <source>
        <strain evidence="10">JCM 19212</strain>
    </source>
</reference>
<feature type="transmembrane region" description="Helical" evidence="7">
    <location>
        <begin position="6"/>
        <end position="28"/>
    </location>
</feature>
<keyword evidence="4" id="KW-0201">Cytochrome c-type biogenesis</keyword>
<feature type="transmembrane region" description="Helical" evidence="7">
    <location>
        <begin position="200"/>
        <end position="224"/>
    </location>
</feature>
<name>A0ABP9LB93_9GAMM</name>
<dbReference type="RefSeq" id="WP_158986472.1">
    <property type="nucleotide sequence ID" value="NZ_BAABKY010000002.1"/>
</dbReference>
<dbReference type="InterPro" id="IPR051790">
    <property type="entry name" value="Cytochrome_c-biogenesis_DsbD"/>
</dbReference>
<comment type="caution">
    <text evidence="9">The sequence shown here is derived from an EMBL/GenBank/DDBJ whole genome shotgun (WGS) entry which is preliminary data.</text>
</comment>
<organism evidence="9 10">
    <name type="scientific">Lysobacter panacisoli</name>
    <dbReference type="NCBI Taxonomy" id="1255263"/>
    <lineage>
        <taxon>Bacteria</taxon>
        <taxon>Pseudomonadati</taxon>
        <taxon>Pseudomonadota</taxon>
        <taxon>Gammaproteobacteria</taxon>
        <taxon>Lysobacterales</taxon>
        <taxon>Lysobacteraceae</taxon>
        <taxon>Lysobacter</taxon>
    </lineage>
</organism>
<evidence type="ECO:0000256" key="7">
    <source>
        <dbReference type="SAM" id="Phobius"/>
    </source>
</evidence>
<accession>A0ABP9LB93</accession>
<feature type="transmembrane region" description="Helical" evidence="7">
    <location>
        <begin position="123"/>
        <end position="149"/>
    </location>
</feature>
<dbReference type="InterPro" id="IPR003834">
    <property type="entry name" value="Cyt_c_assmbl_TM_dom"/>
</dbReference>
<feature type="domain" description="Cytochrome C biogenesis protein transmembrane" evidence="8">
    <location>
        <begin position="8"/>
        <end position="210"/>
    </location>
</feature>
<comment type="similarity">
    <text evidence="2">Belongs to the DsbD family.</text>
</comment>
<dbReference type="Proteomes" id="UP001501083">
    <property type="component" value="Unassembled WGS sequence"/>
</dbReference>
<evidence type="ECO:0000259" key="8">
    <source>
        <dbReference type="Pfam" id="PF02683"/>
    </source>
</evidence>
<dbReference type="PANTHER" id="PTHR31272:SF9">
    <property type="entry name" value="BLL1027 PROTEIN"/>
    <property type="match status" value="1"/>
</dbReference>
<comment type="subcellular location">
    <subcellularLocation>
        <location evidence="1">Membrane</location>
        <topology evidence="1">Multi-pass membrane protein</topology>
    </subcellularLocation>
</comment>
<keyword evidence="3 7" id="KW-0812">Transmembrane</keyword>
<dbReference type="PANTHER" id="PTHR31272">
    <property type="entry name" value="CYTOCHROME C-TYPE BIOGENESIS PROTEIN HI_1454-RELATED"/>
    <property type="match status" value="1"/>
</dbReference>
<evidence type="ECO:0000256" key="2">
    <source>
        <dbReference type="ARBA" id="ARBA00006143"/>
    </source>
</evidence>
<keyword evidence="5 7" id="KW-1133">Transmembrane helix</keyword>
<proteinExistence type="inferred from homology"/>
<sequence length="234" mass="23519">MIEYLLAAAAGVATVLSPCILPILPIVLATTAGQSRSQPLLIVIGFTATFAAGGIALGTLAGSSGQAQDAIRTGAILLLLLAGIVCVWSRPFDWLTARVQGLLAPFSNGAPGALQGVGPTGPLLIGASLGVAWTPCAGPVLASVLALAASAQAPGKSTALLGLYAIGAGVPMLAIAYGGNWVSSRLTSLTRRADLLRKGFGVIAIAVAVLQLLHYDIAFTAWATQWLPAVSTGL</sequence>
<keyword evidence="10" id="KW-1185">Reference proteome</keyword>
<keyword evidence="6 7" id="KW-0472">Membrane</keyword>
<protein>
    <submittedName>
        <fullName evidence="9">Cytochrome c biogenesis CcdA family protein</fullName>
    </submittedName>
</protein>
<gene>
    <name evidence="9" type="ORF">GCM10025759_14990</name>
</gene>
<evidence type="ECO:0000256" key="3">
    <source>
        <dbReference type="ARBA" id="ARBA00022692"/>
    </source>
</evidence>
<evidence type="ECO:0000256" key="6">
    <source>
        <dbReference type="ARBA" id="ARBA00023136"/>
    </source>
</evidence>
<evidence type="ECO:0000313" key="10">
    <source>
        <dbReference type="Proteomes" id="UP001501083"/>
    </source>
</evidence>
<evidence type="ECO:0000256" key="5">
    <source>
        <dbReference type="ARBA" id="ARBA00022989"/>
    </source>
</evidence>
<evidence type="ECO:0000313" key="9">
    <source>
        <dbReference type="EMBL" id="GAA5073614.1"/>
    </source>
</evidence>
<dbReference type="Pfam" id="PF02683">
    <property type="entry name" value="DsbD_TM"/>
    <property type="match status" value="1"/>
</dbReference>
<feature type="transmembrane region" description="Helical" evidence="7">
    <location>
        <begin position="161"/>
        <end position="179"/>
    </location>
</feature>
<feature type="transmembrane region" description="Helical" evidence="7">
    <location>
        <begin position="70"/>
        <end position="88"/>
    </location>
</feature>
<dbReference type="EMBL" id="BAABKY010000002">
    <property type="protein sequence ID" value="GAA5073614.1"/>
    <property type="molecule type" value="Genomic_DNA"/>
</dbReference>